<feature type="binding site" evidence="7">
    <location>
        <position position="8"/>
    </location>
    <ligand>
        <name>Mg(2+)</name>
        <dbReference type="ChEBI" id="CHEBI:18420"/>
        <label>2</label>
    </ligand>
</feature>
<evidence type="ECO:0000256" key="7">
    <source>
        <dbReference type="HAMAP-Rule" id="MF_00209"/>
    </source>
</evidence>
<gene>
    <name evidence="7" type="primary">ppa</name>
    <name evidence="8" type="ORF">M8330_14555</name>
</gene>
<dbReference type="GO" id="GO:0006796">
    <property type="term" value="P:phosphate-containing compound metabolic process"/>
    <property type="evidence" value="ECO:0007669"/>
    <property type="project" value="InterPro"/>
</dbReference>
<reference evidence="8" key="1">
    <citation type="submission" date="2022-05" db="EMBL/GenBank/DDBJ databases">
        <authorList>
            <person name="Tuo L."/>
        </authorList>
    </citation>
    <scope>NUCLEOTIDE SEQUENCE</scope>
    <source>
        <strain evidence="8">BSK12Z-4</strain>
    </source>
</reference>
<comment type="cofactor">
    <cofactor evidence="1 7">
        <name>Mg(2+)</name>
        <dbReference type="ChEBI" id="CHEBI:18420"/>
    </cofactor>
</comment>
<dbReference type="CDD" id="cd00412">
    <property type="entry name" value="pyrophosphatase"/>
    <property type="match status" value="1"/>
</dbReference>
<feature type="binding site" evidence="7">
    <location>
        <position position="16"/>
    </location>
    <ligand>
        <name>substrate</name>
    </ligand>
</feature>
<evidence type="ECO:0000256" key="6">
    <source>
        <dbReference type="ARBA" id="ARBA00047820"/>
    </source>
</evidence>
<feature type="binding site" evidence="7">
    <location>
        <position position="57"/>
    </location>
    <ligand>
        <name>Mg(2+)</name>
        <dbReference type="ChEBI" id="CHEBI:18420"/>
        <label>2</label>
    </ligand>
</feature>
<feature type="binding site" evidence="7">
    <location>
        <position position="57"/>
    </location>
    <ligand>
        <name>Mg(2+)</name>
        <dbReference type="ChEBI" id="CHEBI:18420"/>
        <label>1</label>
    </ligand>
</feature>
<dbReference type="Proteomes" id="UP001139485">
    <property type="component" value="Unassembled WGS sequence"/>
</dbReference>
<feature type="binding site" evidence="7">
    <location>
        <position position="42"/>
    </location>
    <ligand>
        <name>substrate</name>
    </ligand>
</feature>
<dbReference type="EC" id="3.6.1.1" evidence="7"/>
<dbReference type="FunFam" id="3.90.80.10:FF:000003">
    <property type="entry name" value="Inorganic pyrophosphatase"/>
    <property type="match status" value="1"/>
</dbReference>
<dbReference type="PANTHER" id="PTHR10286">
    <property type="entry name" value="INORGANIC PYROPHOSPHATASE"/>
    <property type="match status" value="1"/>
</dbReference>
<evidence type="ECO:0000313" key="8">
    <source>
        <dbReference type="EMBL" id="MCM0621512.1"/>
    </source>
</evidence>
<dbReference type="GO" id="GO:0000287">
    <property type="term" value="F:magnesium ion binding"/>
    <property type="evidence" value="ECO:0007669"/>
    <property type="project" value="UniProtKB-UniRule"/>
</dbReference>
<sequence length="162" mass="18257">MEFDVLVEIPKGERNKYEVDHESGRLRLDRTLFTSTQYPADYGYIEETLGQDGDPLDALVILQQPTFPGCLIKCRAIGMFRMTDEAGGDDKVLCVPSSDPRLAHLQDIGDVSDFDRLEIQHFFEVYKDLEPGKSVEGADWVDRAAAEAEIHASFDRHKAEGH</sequence>
<feature type="active site" description="Proton acceptor" evidence="7">
    <location>
        <position position="89"/>
    </location>
</feature>
<accession>A0A9X2D9Y0</accession>
<feature type="binding site" evidence="7">
    <location>
        <position position="89"/>
    </location>
    <ligand>
        <name>Mg(2+)</name>
        <dbReference type="ChEBI" id="CHEBI:18420"/>
        <label>3</label>
    </ligand>
</feature>
<dbReference type="Pfam" id="PF00719">
    <property type="entry name" value="Pyrophosphatase"/>
    <property type="match status" value="1"/>
</dbReference>
<dbReference type="InterPro" id="IPR036649">
    <property type="entry name" value="Pyrophosphatase_sf"/>
</dbReference>
<feature type="binding site" evidence="7">
    <location>
        <position position="89"/>
    </location>
    <ligand>
        <name>Mg(2+)</name>
        <dbReference type="ChEBI" id="CHEBI:18420"/>
        <label>1</label>
    </ligand>
</feature>
<dbReference type="InterPro" id="IPR008162">
    <property type="entry name" value="Pyrophosphatase"/>
</dbReference>
<dbReference type="SUPFAM" id="SSF50324">
    <property type="entry name" value="Inorganic pyrophosphatase"/>
    <property type="match status" value="1"/>
</dbReference>
<dbReference type="AlphaFoldDB" id="A0A9X2D9Y0"/>
<evidence type="ECO:0000256" key="3">
    <source>
        <dbReference type="ARBA" id="ARBA00022723"/>
    </source>
</evidence>
<keyword evidence="2 7" id="KW-0963">Cytoplasm</keyword>
<organism evidence="8 9">
    <name type="scientific">Nocardioides bruguierae</name>
    <dbReference type="NCBI Taxonomy" id="2945102"/>
    <lineage>
        <taxon>Bacteria</taxon>
        <taxon>Bacillati</taxon>
        <taxon>Actinomycetota</taxon>
        <taxon>Actinomycetes</taxon>
        <taxon>Propionibacteriales</taxon>
        <taxon>Nocardioidaceae</taxon>
        <taxon>Nocardioides</taxon>
    </lineage>
</organism>
<comment type="subcellular location">
    <subcellularLocation>
        <location evidence="7">Cytoplasm</location>
    </subcellularLocation>
</comment>
<dbReference type="HAMAP" id="MF_00209">
    <property type="entry name" value="Inorganic_PPase"/>
    <property type="match status" value="1"/>
</dbReference>
<evidence type="ECO:0000256" key="5">
    <source>
        <dbReference type="ARBA" id="ARBA00022842"/>
    </source>
</evidence>
<dbReference type="RefSeq" id="WP_250055119.1">
    <property type="nucleotide sequence ID" value="NZ_JAMJPH010000023.1"/>
</dbReference>
<keyword evidence="4 7" id="KW-0378">Hydrolase</keyword>
<comment type="function">
    <text evidence="7">Catalyzes the hydrolysis of inorganic pyrophosphate (PPi) forming two phosphate ions.</text>
</comment>
<feature type="binding site" evidence="7">
    <location>
        <position position="126"/>
    </location>
    <ligand>
        <name>substrate</name>
    </ligand>
</feature>
<comment type="similarity">
    <text evidence="7">Belongs to the PPase family.</text>
</comment>
<comment type="subunit">
    <text evidence="7">Homohexamer.</text>
</comment>
<feature type="binding site" evidence="7">
    <location>
        <position position="30"/>
    </location>
    <ligand>
        <name>substrate</name>
    </ligand>
</feature>
<evidence type="ECO:0000313" key="9">
    <source>
        <dbReference type="Proteomes" id="UP001139485"/>
    </source>
</evidence>
<keyword evidence="9" id="KW-1185">Reference proteome</keyword>
<proteinExistence type="inferred from homology"/>
<evidence type="ECO:0000256" key="1">
    <source>
        <dbReference type="ARBA" id="ARBA00001946"/>
    </source>
</evidence>
<evidence type="ECO:0000256" key="2">
    <source>
        <dbReference type="ARBA" id="ARBA00022490"/>
    </source>
</evidence>
<feature type="binding site" evidence="7">
    <location>
        <position position="84"/>
    </location>
    <ligand>
        <name>Mg(2+)</name>
        <dbReference type="ChEBI" id="CHEBI:18420"/>
        <label>3</label>
    </ligand>
</feature>
<dbReference type="GO" id="GO:0005737">
    <property type="term" value="C:cytoplasm"/>
    <property type="evidence" value="ECO:0007669"/>
    <property type="project" value="UniProtKB-SubCell"/>
</dbReference>
<dbReference type="GO" id="GO:0004427">
    <property type="term" value="F:inorganic diphosphate phosphatase activity"/>
    <property type="evidence" value="ECO:0007669"/>
    <property type="project" value="UniProtKB-UniRule"/>
</dbReference>
<keyword evidence="5 7" id="KW-0460">Magnesium</keyword>
<comment type="caution">
    <text evidence="8">The sequence shown here is derived from an EMBL/GenBank/DDBJ whole genome shotgun (WGS) entry which is preliminary data.</text>
</comment>
<evidence type="ECO:0000256" key="4">
    <source>
        <dbReference type="ARBA" id="ARBA00022801"/>
    </source>
</evidence>
<feature type="binding site" evidence="7">
    <location>
        <position position="52"/>
    </location>
    <ligand>
        <name>Mg(2+)</name>
        <dbReference type="ChEBI" id="CHEBI:18420"/>
        <label>1</label>
    </ligand>
</feature>
<name>A0A9X2D9Y0_9ACTN</name>
<dbReference type="EMBL" id="JAMOIL010000019">
    <property type="protein sequence ID" value="MCM0621512.1"/>
    <property type="molecule type" value="Genomic_DNA"/>
</dbReference>
<keyword evidence="3 7" id="KW-0479">Metal-binding</keyword>
<comment type="catalytic activity">
    <reaction evidence="6 7">
        <text>diphosphate + H2O = 2 phosphate + H(+)</text>
        <dbReference type="Rhea" id="RHEA:24576"/>
        <dbReference type="ChEBI" id="CHEBI:15377"/>
        <dbReference type="ChEBI" id="CHEBI:15378"/>
        <dbReference type="ChEBI" id="CHEBI:33019"/>
        <dbReference type="ChEBI" id="CHEBI:43474"/>
        <dbReference type="EC" id="3.6.1.1"/>
    </reaction>
</comment>
<dbReference type="PROSITE" id="PS00387">
    <property type="entry name" value="PPASE"/>
    <property type="match status" value="1"/>
</dbReference>
<dbReference type="Gene3D" id="3.90.80.10">
    <property type="entry name" value="Inorganic pyrophosphatase"/>
    <property type="match status" value="1"/>
</dbReference>
<protein>
    <recommendedName>
        <fullName evidence="7">Inorganic pyrophosphatase</fullName>
        <ecNumber evidence="7">3.6.1.1</ecNumber>
    </recommendedName>
    <alternativeName>
        <fullName evidence="7">Pyrophosphate phospho-hydrolase</fullName>
        <shortName evidence="7">PPase</shortName>
    </alternativeName>
</protein>